<comment type="caution">
    <text evidence="2">The sequence shown here is derived from an EMBL/GenBank/DDBJ whole genome shotgun (WGS) entry which is preliminary data.</text>
</comment>
<reference evidence="2" key="1">
    <citation type="submission" date="2020-06" db="EMBL/GenBank/DDBJ databases">
        <authorList>
            <person name="Li T."/>
            <person name="Hu X."/>
            <person name="Zhang T."/>
            <person name="Song X."/>
            <person name="Zhang H."/>
            <person name="Dai N."/>
            <person name="Sheng W."/>
            <person name="Hou X."/>
            <person name="Wei L."/>
        </authorList>
    </citation>
    <scope>NUCLEOTIDE SEQUENCE</scope>
    <source>
        <strain evidence="2">KEN1</strain>
        <tissue evidence="2">Leaf</tissue>
    </source>
</reference>
<feature type="region of interest" description="Disordered" evidence="1">
    <location>
        <begin position="1"/>
        <end position="42"/>
    </location>
</feature>
<gene>
    <name evidence="2" type="ORF">Slati_2284900</name>
</gene>
<protein>
    <submittedName>
        <fullName evidence="2">Vacuolar protein sorting-associated protein 9A</fullName>
    </submittedName>
</protein>
<evidence type="ECO:0000256" key="1">
    <source>
        <dbReference type="SAM" id="MobiDB-lite"/>
    </source>
</evidence>
<feature type="region of interest" description="Disordered" evidence="1">
    <location>
        <begin position="119"/>
        <end position="192"/>
    </location>
</feature>
<sequence length="192" mass="21109">MEPVEPKSALRSRRHQTHPQVSVESSETISINEEPYGKHESSLNKIPSISDIQTKGASILLKEDEVSQVCRDFPFLYSQAGDLTVGDVEDLLNNYKQLVFKYVCLAKGLGVTTSVPSLSNAQGQNLQQPEIAKESGKKVEAHTNDDMQNELNIAANDSEDVSVFGLEYTESKTPEEATPQSPGEEGNENSQR</sequence>
<organism evidence="2">
    <name type="scientific">Sesamum latifolium</name>
    <dbReference type="NCBI Taxonomy" id="2727402"/>
    <lineage>
        <taxon>Eukaryota</taxon>
        <taxon>Viridiplantae</taxon>
        <taxon>Streptophyta</taxon>
        <taxon>Embryophyta</taxon>
        <taxon>Tracheophyta</taxon>
        <taxon>Spermatophyta</taxon>
        <taxon>Magnoliopsida</taxon>
        <taxon>eudicotyledons</taxon>
        <taxon>Gunneridae</taxon>
        <taxon>Pentapetalae</taxon>
        <taxon>asterids</taxon>
        <taxon>lamiids</taxon>
        <taxon>Lamiales</taxon>
        <taxon>Pedaliaceae</taxon>
        <taxon>Sesamum</taxon>
    </lineage>
</organism>
<feature type="compositionally biased region" description="Polar residues" evidence="1">
    <location>
        <begin position="18"/>
        <end position="31"/>
    </location>
</feature>
<dbReference type="AlphaFoldDB" id="A0AAW2W8J0"/>
<evidence type="ECO:0000313" key="2">
    <source>
        <dbReference type="EMBL" id="KAL0438019.1"/>
    </source>
</evidence>
<feature type="compositionally biased region" description="Basic and acidic residues" evidence="1">
    <location>
        <begin position="131"/>
        <end position="145"/>
    </location>
</feature>
<reference evidence="2" key="2">
    <citation type="journal article" date="2024" name="Plant">
        <title>Genomic evolution and insights into agronomic trait innovations of Sesamum species.</title>
        <authorList>
            <person name="Miao H."/>
            <person name="Wang L."/>
            <person name="Qu L."/>
            <person name="Liu H."/>
            <person name="Sun Y."/>
            <person name="Le M."/>
            <person name="Wang Q."/>
            <person name="Wei S."/>
            <person name="Zheng Y."/>
            <person name="Lin W."/>
            <person name="Duan Y."/>
            <person name="Cao H."/>
            <person name="Xiong S."/>
            <person name="Wang X."/>
            <person name="Wei L."/>
            <person name="Li C."/>
            <person name="Ma Q."/>
            <person name="Ju M."/>
            <person name="Zhao R."/>
            <person name="Li G."/>
            <person name="Mu C."/>
            <person name="Tian Q."/>
            <person name="Mei H."/>
            <person name="Zhang T."/>
            <person name="Gao T."/>
            <person name="Zhang H."/>
        </authorList>
    </citation>
    <scope>NUCLEOTIDE SEQUENCE</scope>
    <source>
        <strain evidence="2">KEN1</strain>
    </source>
</reference>
<name>A0AAW2W8J0_9LAMI</name>
<proteinExistence type="predicted"/>
<dbReference type="EMBL" id="JACGWN010000008">
    <property type="protein sequence ID" value="KAL0438019.1"/>
    <property type="molecule type" value="Genomic_DNA"/>
</dbReference>
<feature type="compositionally biased region" description="Polar residues" evidence="1">
    <location>
        <begin position="119"/>
        <end position="128"/>
    </location>
</feature>
<accession>A0AAW2W8J0</accession>